<dbReference type="Proteomes" id="UP000095447">
    <property type="component" value="Unassembled WGS sequence"/>
</dbReference>
<accession>A0A173YY58</accession>
<evidence type="ECO:0000313" key="1">
    <source>
        <dbReference type="EMBL" id="CUN68914.1"/>
    </source>
</evidence>
<dbReference type="Gene3D" id="2.60.120.10">
    <property type="entry name" value="Jelly Rolls"/>
    <property type="match status" value="1"/>
</dbReference>
<dbReference type="EMBL" id="CYZA01000004">
    <property type="protein sequence ID" value="CUN68914.1"/>
    <property type="molecule type" value="Genomic_DNA"/>
</dbReference>
<dbReference type="InterPro" id="IPR011051">
    <property type="entry name" value="RmlC_Cupin_sf"/>
</dbReference>
<organism evidence="1 2">
    <name type="scientific">Blautia obeum</name>
    <dbReference type="NCBI Taxonomy" id="40520"/>
    <lineage>
        <taxon>Bacteria</taxon>
        <taxon>Bacillati</taxon>
        <taxon>Bacillota</taxon>
        <taxon>Clostridia</taxon>
        <taxon>Lachnospirales</taxon>
        <taxon>Lachnospiraceae</taxon>
        <taxon>Blautia</taxon>
    </lineage>
</organism>
<dbReference type="InterPro" id="IPR014710">
    <property type="entry name" value="RmlC-like_jellyroll"/>
</dbReference>
<name>A0A173YY58_9FIRM</name>
<reference evidence="1 2" key="1">
    <citation type="submission" date="2015-09" db="EMBL/GenBank/DDBJ databases">
        <authorList>
            <consortium name="Pathogen Informatics"/>
        </authorList>
    </citation>
    <scope>NUCLEOTIDE SEQUENCE [LARGE SCALE GENOMIC DNA]</scope>
    <source>
        <strain evidence="1 2">2789STDY5608838</strain>
    </source>
</reference>
<proteinExistence type="predicted"/>
<dbReference type="SUPFAM" id="SSF51182">
    <property type="entry name" value="RmlC-like cupins"/>
    <property type="match status" value="1"/>
</dbReference>
<protein>
    <submittedName>
        <fullName evidence="1">Uncharacterized protein</fullName>
    </submittedName>
</protein>
<evidence type="ECO:0000313" key="2">
    <source>
        <dbReference type="Proteomes" id="UP000095447"/>
    </source>
</evidence>
<sequence length="108" mass="12317">MNVLIKCLSVADLTEDGNLIHENKNQHTERMWYVLDAARDAKLIYGLRQDCTKKEMQKALAEGTVMKYLQKVPIHNEELTDFTNNCSQKLIQSSSLAALEFKSIVLSM</sequence>
<dbReference type="AlphaFoldDB" id="A0A173YY58"/>
<gene>
    <name evidence="1" type="ORF">ERS852395_01044</name>
</gene>